<feature type="domain" description="SWIM-type" evidence="2">
    <location>
        <begin position="20"/>
        <end position="57"/>
    </location>
</feature>
<evidence type="ECO:0000313" key="3">
    <source>
        <dbReference type="EMBL" id="TCP23271.1"/>
    </source>
</evidence>
<evidence type="ECO:0000313" key="4">
    <source>
        <dbReference type="Proteomes" id="UP000295733"/>
    </source>
</evidence>
<dbReference type="PROSITE" id="PS50966">
    <property type="entry name" value="ZF_SWIM"/>
    <property type="match status" value="1"/>
</dbReference>
<sequence length="114" mass="12117">MTQFPCLNFDVVSSSTGEIYHVQIARTENNLTCTCSCPAGQNNTACKHRLGLLLGKPEGVVGGDLDRIETIPSMLEGTDVDEALGELAALEGEKARIAKSITAAKKKLARVLSN</sequence>
<evidence type="ECO:0000256" key="1">
    <source>
        <dbReference type="PROSITE-ProRule" id="PRU00325"/>
    </source>
</evidence>
<dbReference type="EMBL" id="SLXL01000004">
    <property type="protein sequence ID" value="TCP23271.1"/>
    <property type="molecule type" value="Genomic_DNA"/>
</dbReference>
<organism evidence="3 4">
    <name type="scientific">Rhodovulum adriaticum</name>
    <name type="common">Rhodopseudomonas adriatica</name>
    <dbReference type="NCBI Taxonomy" id="35804"/>
    <lineage>
        <taxon>Bacteria</taxon>
        <taxon>Pseudomonadati</taxon>
        <taxon>Pseudomonadota</taxon>
        <taxon>Alphaproteobacteria</taxon>
        <taxon>Rhodobacterales</taxon>
        <taxon>Paracoccaceae</taxon>
        <taxon>Rhodovulum</taxon>
    </lineage>
</organism>
<dbReference type="AlphaFoldDB" id="A0A4R2NPC0"/>
<name>A0A4R2NPC0_RHOAD</name>
<gene>
    <name evidence="3" type="ORF">EV656_104246</name>
</gene>
<keyword evidence="4" id="KW-1185">Reference proteome</keyword>
<keyword evidence="1" id="KW-0479">Metal-binding</keyword>
<dbReference type="GO" id="GO:0008270">
    <property type="term" value="F:zinc ion binding"/>
    <property type="evidence" value="ECO:0007669"/>
    <property type="project" value="UniProtKB-KW"/>
</dbReference>
<keyword evidence="1" id="KW-0862">Zinc</keyword>
<comment type="caution">
    <text evidence="3">The sequence shown here is derived from an EMBL/GenBank/DDBJ whole genome shotgun (WGS) entry which is preliminary data.</text>
</comment>
<dbReference type="Pfam" id="PF04434">
    <property type="entry name" value="SWIM"/>
    <property type="match status" value="1"/>
</dbReference>
<accession>A0A4R2NPC0</accession>
<reference evidence="3 4" key="1">
    <citation type="submission" date="2019-03" db="EMBL/GenBank/DDBJ databases">
        <title>Genomic Encyclopedia of Type Strains, Phase IV (KMG-IV): sequencing the most valuable type-strain genomes for metagenomic binning, comparative biology and taxonomic classification.</title>
        <authorList>
            <person name="Goeker M."/>
        </authorList>
    </citation>
    <scope>NUCLEOTIDE SEQUENCE [LARGE SCALE GENOMIC DNA]</scope>
    <source>
        <strain evidence="3 4">DSM 2781</strain>
    </source>
</reference>
<dbReference type="RefSeq" id="WP_165918972.1">
    <property type="nucleotide sequence ID" value="NZ_NRRP01000002.1"/>
</dbReference>
<proteinExistence type="predicted"/>
<evidence type="ECO:0000259" key="2">
    <source>
        <dbReference type="PROSITE" id="PS50966"/>
    </source>
</evidence>
<protein>
    <submittedName>
        <fullName evidence="3">SWIM zinc finger protein</fullName>
    </submittedName>
</protein>
<dbReference type="Proteomes" id="UP000295733">
    <property type="component" value="Unassembled WGS sequence"/>
</dbReference>
<keyword evidence="1" id="KW-0863">Zinc-finger</keyword>
<dbReference type="InterPro" id="IPR007527">
    <property type="entry name" value="Znf_SWIM"/>
</dbReference>